<sequence length="396" mass="45221">MYDELIDARNRQLRDEFVNSIKDRICALSSSYHGGDDCEFFREHAMGSFNICFFVQFFQCPKSSRDSDAVPDGDRWVVRVPLGPRLAMEPWEKVESEVTTMRLVKSRTTIPIPEVYFYSTACEPGPYGFASFMIMEYVPGKNLRDLGFKLNKRVEALPPIREKILVQVANIYADLTRLEFPAIGRLVPGDGDEPKIGRMPISLCMNQQELEVGGTLAMVREHAGGSTGITSTDAYVSLLLDIAQDLSEKSTAIYSNEKEAKRGLYFLDQFTRHVRGKWTADTVNSDLFVLMHGDMQNPANLLFDDYMNLLAVLYWEWAQTVPRKLFLPPIWLLGRPEHSLMLFYDDYIEKPAHFCLVLDEVEKQNYGEVSSLSRDWRLGPGRRRSCQQSLAVPNPN</sequence>
<keyword evidence="3" id="KW-1185">Reference proteome</keyword>
<dbReference type="EMBL" id="JAUEDM010000001">
    <property type="protein sequence ID" value="KAK3329332.1"/>
    <property type="molecule type" value="Genomic_DNA"/>
</dbReference>
<dbReference type="Pfam" id="PF01636">
    <property type="entry name" value="APH"/>
    <property type="match status" value="1"/>
</dbReference>
<evidence type="ECO:0000259" key="1">
    <source>
        <dbReference type="Pfam" id="PF01636"/>
    </source>
</evidence>
<dbReference type="PANTHER" id="PTHR21310">
    <property type="entry name" value="AMINOGLYCOSIDE PHOSPHOTRANSFERASE-RELATED-RELATED"/>
    <property type="match status" value="1"/>
</dbReference>
<dbReference type="Gene3D" id="3.30.200.20">
    <property type="entry name" value="Phosphorylase Kinase, domain 1"/>
    <property type="match status" value="1"/>
</dbReference>
<evidence type="ECO:0000313" key="2">
    <source>
        <dbReference type="EMBL" id="KAK3329332.1"/>
    </source>
</evidence>
<comment type="caution">
    <text evidence="2">The sequence shown here is derived from an EMBL/GenBank/DDBJ whole genome shotgun (WGS) entry which is preliminary data.</text>
</comment>
<dbReference type="InterPro" id="IPR002575">
    <property type="entry name" value="Aminoglycoside_PTrfase"/>
</dbReference>
<organism evidence="2 3">
    <name type="scientific">Apodospora peruviana</name>
    <dbReference type="NCBI Taxonomy" id="516989"/>
    <lineage>
        <taxon>Eukaryota</taxon>
        <taxon>Fungi</taxon>
        <taxon>Dikarya</taxon>
        <taxon>Ascomycota</taxon>
        <taxon>Pezizomycotina</taxon>
        <taxon>Sordariomycetes</taxon>
        <taxon>Sordariomycetidae</taxon>
        <taxon>Sordariales</taxon>
        <taxon>Lasiosphaeriaceae</taxon>
        <taxon>Apodospora</taxon>
    </lineage>
</organism>
<protein>
    <recommendedName>
        <fullName evidence="1">Aminoglycoside phosphotransferase domain-containing protein</fullName>
    </recommendedName>
</protein>
<dbReference type="InterPro" id="IPR051678">
    <property type="entry name" value="AGP_Transferase"/>
</dbReference>
<gene>
    <name evidence="2" type="ORF">B0H66DRAFT_19522</name>
</gene>
<accession>A0AAE0IQI4</accession>
<name>A0AAE0IQI4_9PEZI</name>
<dbReference type="PANTHER" id="PTHR21310:SF15">
    <property type="entry name" value="AMINOGLYCOSIDE PHOSPHOTRANSFERASE DOMAIN-CONTAINING PROTEIN"/>
    <property type="match status" value="1"/>
</dbReference>
<proteinExistence type="predicted"/>
<feature type="domain" description="Aminoglycoside phosphotransferase" evidence="1">
    <location>
        <begin position="74"/>
        <end position="313"/>
    </location>
</feature>
<dbReference type="AlphaFoldDB" id="A0AAE0IQI4"/>
<dbReference type="InterPro" id="IPR011009">
    <property type="entry name" value="Kinase-like_dom_sf"/>
</dbReference>
<dbReference type="Proteomes" id="UP001283341">
    <property type="component" value="Unassembled WGS sequence"/>
</dbReference>
<reference evidence="2" key="2">
    <citation type="submission" date="2023-06" db="EMBL/GenBank/DDBJ databases">
        <authorList>
            <consortium name="Lawrence Berkeley National Laboratory"/>
            <person name="Haridas S."/>
            <person name="Hensen N."/>
            <person name="Bonometti L."/>
            <person name="Westerberg I."/>
            <person name="Brannstrom I.O."/>
            <person name="Guillou S."/>
            <person name="Cros-Aarteil S."/>
            <person name="Calhoun S."/>
            <person name="Kuo A."/>
            <person name="Mondo S."/>
            <person name="Pangilinan J."/>
            <person name="Riley R."/>
            <person name="Labutti K."/>
            <person name="Andreopoulos B."/>
            <person name="Lipzen A."/>
            <person name="Chen C."/>
            <person name="Yanf M."/>
            <person name="Daum C."/>
            <person name="Ng V."/>
            <person name="Clum A."/>
            <person name="Steindorff A."/>
            <person name="Ohm R."/>
            <person name="Martin F."/>
            <person name="Silar P."/>
            <person name="Natvig D."/>
            <person name="Lalanne C."/>
            <person name="Gautier V."/>
            <person name="Ament-Velasquez S.L."/>
            <person name="Kruys A."/>
            <person name="Hutchinson M.I."/>
            <person name="Powell A.J."/>
            <person name="Barry K."/>
            <person name="Miller A.N."/>
            <person name="Grigoriev I.V."/>
            <person name="Debuchy R."/>
            <person name="Gladieux P."/>
            <person name="Thoren M.H."/>
            <person name="Johannesson H."/>
        </authorList>
    </citation>
    <scope>NUCLEOTIDE SEQUENCE</scope>
    <source>
        <strain evidence="2">CBS 118394</strain>
    </source>
</reference>
<evidence type="ECO:0000313" key="3">
    <source>
        <dbReference type="Proteomes" id="UP001283341"/>
    </source>
</evidence>
<reference evidence="2" key="1">
    <citation type="journal article" date="2023" name="Mol. Phylogenet. Evol.">
        <title>Genome-scale phylogeny and comparative genomics of the fungal order Sordariales.</title>
        <authorList>
            <person name="Hensen N."/>
            <person name="Bonometti L."/>
            <person name="Westerberg I."/>
            <person name="Brannstrom I.O."/>
            <person name="Guillou S."/>
            <person name="Cros-Aarteil S."/>
            <person name="Calhoun S."/>
            <person name="Haridas S."/>
            <person name="Kuo A."/>
            <person name="Mondo S."/>
            <person name="Pangilinan J."/>
            <person name="Riley R."/>
            <person name="LaButti K."/>
            <person name="Andreopoulos B."/>
            <person name="Lipzen A."/>
            <person name="Chen C."/>
            <person name="Yan M."/>
            <person name="Daum C."/>
            <person name="Ng V."/>
            <person name="Clum A."/>
            <person name="Steindorff A."/>
            <person name="Ohm R.A."/>
            <person name="Martin F."/>
            <person name="Silar P."/>
            <person name="Natvig D.O."/>
            <person name="Lalanne C."/>
            <person name="Gautier V."/>
            <person name="Ament-Velasquez S.L."/>
            <person name="Kruys A."/>
            <person name="Hutchinson M.I."/>
            <person name="Powell A.J."/>
            <person name="Barry K."/>
            <person name="Miller A.N."/>
            <person name="Grigoriev I.V."/>
            <person name="Debuchy R."/>
            <person name="Gladieux P."/>
            <person name="Hiltunen Thoren M."/>
            <person name="Johannesson H."/>
        </authorList>
    </citation>
    <scope>NUCLEOTIDE SEQUENCE</scope>
    <source>
        <strain evidence="2">CBS 118394</strain>
    </source>
</reference>
<dbReference type="SUPFAM" id="SSF56112">
    <property type="entry name" value="Protein kinase-like (PK-like)"/>
    <property type="match status" value="1"/>
</dbReference>